<gene>
    <name evidence="6" type="ORF">RJT34_23627</name>
</gene>
<feature type="compositionally biased region" description="Low complexity" evidence="4">
    <location>
        <begin position="204"/>
        <end position="216"/>
    </location>
</feature>
<keyword evidence="3" id="KW-0175">Coiled coil</keyword>
<evidence type="ECO:0000313" key="7">
    <source>
        <dbReference type="Proteomes" id="UP001359559"/>
    </source>
</evidence>
<evidence type="ECO:0000313" key="6">
    <source>
        <dbReference type="EMBL" id="KAK7278595.1"/>
    </source>
</evidence>
<dbReference type="EMBL" id="JAYKXN010000006">
    <property type="protein sequence ID" value="KAK7278595.1"/>
    <property type="molecule type" value="Genomic_DNA"/>
</dbReference>
<evidence type="ECO:0000259" key="5">
    <source>
        <dbReference type="Pfam" id="PF07557"/>
    </source>
</evidence>
<organism evidence="6 7">
    <name type="scientific">Clitoria ternatea</name>
    <name type="common">Butterfly pea</name>
    <dbReference type="NCBI Taxonomy" id="43366"/>
    <lineage>
        <taxon>Eukaryota</taxon>
        <taxon>Viridiplantae</taxon>
        <taxon>Streptophyta</taxon>
        <taxon>Embryophyta</taxon>
        <taxon>Tracheophyta</taxon>
        <taxon>Spermatophyta</taxon>
        <taxon>Magnoliopsida</taxon>
        <taxon>eudicotyledons</taxon>
        <taxon>Gunneridae</taxon>
        <taxon>Pentapetalae</taxon>
        <taxon>rosids</taxon>
        <taxon>fabids</taxon>
        <taxon>Fabales</taxon>
        <taxon>Fabaceae</taxon>
        <taxon>Papilionoideae</taxon>
        <taxon>50 kb inversion clade</taxon>
        <taxon>NPAAA clade</taxon>
        <taxon>indigoferoid/millettioid clade</taxon>
        <taxon>Phaseoleae</taxon>
        <taxon>Clitoria</taxon>
    </lineage>
</organism>
<feature type="region of interest" description="Disordered" evidence="4">
    <location>
        <begin position="426"/>
        <end position="465"/>
    </location>
</feature>
<dbReference type="Proteomes" id="UP001359559">
    <property type="component" value="Unassembled WGS sequence"/>
</dbReference>
<dbReference type="PANTHER" id="PTHR34373:SF9">
    <property type="entry name" value="SHUGOSHIN 2"/>
    <property type="match status" value="1"/>
</dbReference>
<evidence type="ECO:0000256" key="4">
    <source>
        <dbReference type="SAM" id="MobiDB-lite"/>
    </source>
</evidence>
<reference evidence="6 7" key="1">
    <citation type="submission" date="2024-01" db="EMBL/GenBank/DDBJ databases">
        <title>The genomes of 5 underutilized Papilionoideae crops provide insights into root nodulation and disease resistance.</title>
        <authorList>
            <person name="Yuan L."/>
        </authorList>
    </citation>
    <scope>NUCLEOTIDE SEQUENCE [LARGE SCALE GENOMIC DNA]</scope>
    <source>
        <strain evidence="6">LY-2023</strain>
        <tissue evidence="6">Leaf</tissue>
    </source>
</reference>
<sequence>MEGVGGSGIFLDSDSEHVGVAGAKARKGKGVKGDSVSVLASQKKMLSDITNLAQQQQHPQQAKQQLPPLAAPDISFDQLLKENAMLMKLLANRNAIIESCKAELQKCQNDFMKLRKQNSELAQTNNQMLAELNISRQRLREIQHELGGKNGILKAMKLELEAKKHTVKLKHVDAHEVGAYLSNQSDQSLPEHNRKDVKMKRASKSQSSAQAVVKQVKSVEKVDNQRYSLRRQSAGLKTEKPESTKDSVQGEQVKDDVSRLQENLANENVPTSLGTKIHEEAREDTESSGPANTEQVHAKKKIENKRTSLRRQTNRFRPENPEPTEDFFEIDDSVQGDQVKDDVSCLQENLANENGPTSLGTQIHEEAREDTESSEPANTEQVHAKKKIDNKRISLRRQTNRFRPENPEPTEDFFEIDDSKFNVSHLSDSVSETNRPTPSSVASKQENEAFTFEYQEGRRSSVGRPLRRTVGKIMSYKEIPLNKKMRREN</sequence>
<dbReference type="Pfam" id="PF07557">
    <property type="entry name" value="Shugoshin_C"/>
    <property type="match status" value="1"/>
</dbReference>
<dbReference type="GO" id="GO:0005634">
    <property type="term" value="C:nucleus"/>
    <property type="evidence" value="ECO:0007669"/>
    <property type="project" value="InterPro"/>
</dbReference>
<dbReference type="AlphaFoldDB" id="A0AAN9FSM6"/>
<dbReference type="GO" id="GO:0045144">
    <property type="term" value="P:meiotic sister chromatid segregation"/>
    <property type="evidence" value="ECO:0007669"/>
    <property type="project" value="InterPro"/>
</dbReference>
<dbReference type="GO" id="GO:0000775">
    <property type="term" value="C:chromosome, centromeric region"/>
    <property type="evidence" value="ECO:0007669"/>
    <property type="project" value="InterPro"/>
</dbReference>
<feature type="compositionally biased region" description="Polar residues" evidence="4">
    <location>
        <begin position="260"/>
        <end position="274"/>
    </location>
</feature>
<comment type="caution">
    <text evidence="6">The sequence shown here is derived from an EMBL/GenBank/DDBJ whole genome shotgun (WGS) entry which is preliminary data.</text>
</comment>
<keyword evidence="2" id="KW-0159">Chromosome partition</keyword>
<evidence type="ECO:0000256" key="3">
    <source>
        <dbReference type="SAM" id="Coils"/>
    </source>
</evidence>
<accession>A0AAN9FSM6</accession>
<evidence type="ECO:0000256" key="1">
    <source>
        <dbReference type="ARBA" id="ARBA00010845"/>
    </source>
</evidence>
<feature type="coiled-coil region" evidence="3">
    <location>
        <begin position="97"/>
        <end position="145"/>
    </location>
</feature>
<dbReference type="InterPro" id="IPR011515">
    <property type="entry name" value="Shugoshin_C"/>
</dbReference>
<feature type="region of interest" description="Disordered" evidence="4">
    <location>
        <begin position="367"/>
        <end position="387"/>
    </location>
</feature>
<feature type="compositionally biased region" description="Basic residues" evidence="4">
    <location>
        <begin position="298"/>
        <end position="314"/>
    </location>
</feature>
<dbReference type="InterPro" id="IPR044693">
    <property type="entry name" value="SGO_plant"/>
</dbReference>
<dbReference type="PANTHER" id="PTHR34373">
    <property type="entry name" value="SHUGOSHIN 2"/>
    <property type="match status" value="1"/>
</dbReference>
<feature type="compositionally biased region" description="Basic and acidic residues" evidence="4">
    <location>
        <begin position="276"/>
        <end position="285"/>
    </location>
</feature>
<evidence type="ECO:0000256" key="2">
    <source>
        <dbReference type="ARBA" id="ARBA00022829"/>
    </source>
</evidence>
<feature type="domain" description="Shugoshin C-terminal" evidence="5">
    <location>
        <begin position="463"/>
        <end position="487"/>
    </location>
</feature>
<proteinExistence type="inferred from homology"/>
<dbReference type="GO" id="GO:0034090">
    <property type="term" value="P:maintenance of meiotic sister chromatid cohesion"/>
    <property type="evidence" value="ECO:0007669"/>
    <property type="project" value="InterPro"/>
</dbReference>
<protein>
    <recommendedName>
        <fullName evidence="5">Shugoshin C-terminal domain-containing protein</fullName>
    </recommendedName>
</protein>
<feature type="compositionally biased region" description="Polar residues" evidence="4">
    <location>
        <begin position="426"/>
        <end position="444"/>
    </location>
</feature>
<comment type="similarity">
    <text evidence="1">Belongs to the shugoshin family.</text>
</comment>
<name>A0AAN9FSM6_CLITE</name>
<feature type="region of interest" description="Disordered" evidence="4">
    <location>
        <begin position="181"/>
        <end position="327"/>
    </location>
</feature>
<keyword evidence="7" id="KW-1185">Reference proteome</keyword>